<sequence>MARRQRLGPIDANFWDIFTLVFGAVLMLLNTILYAYAMFNHRYPPLRAKNLRLISVLWLCTLIWFIGIIGTNFNLNHLFGFPGSCLLFGLWFRILLGIFAFVFIHILRLYTYIRIFRHCRRVTYWVYVWGIAIYLAIILGYGIPMSVLQDQLTVHYYRPLHTCGYGGLFTELSFSVVWAGWAGVAVTAFFARNINTSFREYREMLVIIGLCSAAILYETITHHIRRQYTIHRWSRVISSLAEYMACHTSLGVLLGVPAYNCIFNREEYRRRFFRKMQAGGLASRYGLALPSTDMRSGA</sequence>
<keyword evidence="1" id="KW-1133">Transmembrane helix</keyword>
<dbReference type="EMBL" id="JANBUL010000008">
    <property type="protein sequence ID" value="KAJ2785684.1"/>
    <property type="molecule type" value="Genomic_DNA"/>
</dbReference>
<evidence type="ECO:0000256" key="1">
    <source>
        <dbReference type="SAM" id="Phobius"/>
    </source>
</evidence>
<keyword evidence="1" id="KW-0472">Membrane</keyword>
<name>A0A9W8LMW9_9FUNG</name>
<comment type="caution">
    <text evidence="2">The sequence shown here is derived from an EMBL/GenBank/DDBJ whole genome shotgun (WGS) entry which is preliminary data.</text>
</comment>
<feature type="transmembrane region" description="Helical" evidence="1">
    <location>
        <begin position="240"/>
        <end position="262"/>
    </location>
</feature>
<keyword evidence="1" id="KW-0812">Transmembrane</keyword>
<evidence type="ECO:0000313" key="2">
    <source>
        <dbReference type="EMBL" id="KAJ2785684.1"/>
    </source>
</evidence>
<proteinExistence type="predicted"/>
<dbReference type="AlphaFoldDB" id="A0A9W8LMW9"/>
<feature type="transmembrane region" description="Helical" evidence="1">
    <location>
        <begin position="17"/>
        <end position="39"/>
    </location>
</feature>
<gene>
    <name evidence="2" type="ORF">H4R18_000375</name>
</gene>
<feature type="transmembrane region" description="Helical" evidence="1">
    <location>
        <begin position="172"/>
        <end position="191"/>
    </location>
</feature>
<keyword evidence="3" id="KW-1185">Reference proteome</keyword>
<protein>
    <submittedName>
        <fullName evidence="2">Uncharacterized protein</fullName>
    </submittedName>
</protein>
<organism evidence="2 3">
    <name type="scientific">Coemansia javaensis</name>
    <dbReference type="NCBI Taxonomy" id="2761396"/>
    <lineage>
        <taxon>Eukaryota</taxon>
        <taxon>Fungi</taxon>
        <taxon>Fungi incertae sedis</taxon>
        <taxon>Zoopagomycota</taxon>
        <taxon>Kickxellomycotina</taxon>
        <taxon>Kickxellomycetes</taxon>
        <taxon>Kickxellales</taxon>
        <taxon>Kickxellaceae</taxon>
        <taxon>Coemansia</taxon>
    </lineage>
</organism>
<feature type="transmembrane region" description="Helical" evidence="1">
    <location>
        <begin position="90"/>
        <end position="110"/>
    </location>
</feature>
<dbReference type="OrthoDB" id="5587323at2759"/>
<evidence type="ECO:0000313" key="3">
    <source>
        <dbReference type="Proteomes" id="UP001140217"/>
    </source>
</evidence>
<dbReference type="Proteomes" id="UP001140217">
    <property type="component" value="Unassembled WGS sequence"/>
</dbReference>
<reference evidence="2" key="1">
    <citation type="submission" date="2022-07" db="EMBL/GenBank/DDBJ databases">
        <title>Phylogenomic reconstructions and comparative analyses of Kickxellomycotina fungi.</title>
        <authorList>
            <person name="Reynolds N.K."/>
            <person name="Stajich J.E."/>
            <person name="Barry K."/>
            <person name="Grigoriev I.V."/>
            <person name="Crous P."/>
            <person name="Smith M.E."/>
        </authorList>
    </citation>
    <scope>NUCLEOTIDE SEQUENCE</scope>
    <source>
        <strain evidence="2">NBRC 105414</strain>
    </source>
</reference>
<feature type="transmembrane region" description="Helical" evidence="1">
    <location>
        <begin position="203"/>
        <end position="220"/>
    </location>
</feature>
<feature type="transmembrane region" description="Helical" evidence="1">
    <location>
        <begin position="51"/>
        <end position="70"/>
    </location>
</feature>
<feature type="transmembrane region" description="Helical" evidence="1">
    <location>
        <begin position="122"/>
        <end position="143"/>
    </location>
</feature>
<accession>A0A9W8LMW9</accession>